<dbReference type="Proteomes" id="UP000886100">
    <property type="component" value="Unassembled WGS sequence"/>
</dbReference>
<dbReference type="Pfam" id="PF03819">
    <property type="entry name" value="MazG"/>
    <property type="match status" value="1"/>
</dbReference>
<dbReference type="InterPro" id="IPR021130">
    <property type="entry name" value="PRib-ATP_PPHydrolase-like"/>
</dbReference>
<dbReference type="NCBIfam" id="TIGR00444">
    <property type="entry name" value="mazG"/>
    <property type="match status" value="1"/>
</dbReference>
<reference evidence="6" key="1">
    <citation type="journal article" date="2020" name="mSystems">
        <title>Genome- and Community-Level Interaction Insights into Carbon Utilization and Element Cycling Functions of Hydrothermarchaeota in Hydrothermal Sediment.</title>
        <authorList>
            <person name="Zhou Z."/>
            <person name="Liu Y."/>
            <person name="Xu W."/>
            <person name="Pan J."/>
            <person name="Luo Z.H."/>
            <person name="Li M."/>
        </authorList>
    </citation>
    <scope>NUCLEOTIDE SEQUENCE [LARGE SCALE GENOMIC DNA]</scope>
    <source>
        <strain evidence="6">HyVt-535</strain>
    </source>
</reference>
<dbReference type="EMBL" id="DROM01000113">
    <property type="protein sequence ID" value="HHH12938.1"/>
    <property type="molecule type" value="Genomic_DNA"/>
</dbReference>
<dbReference type="GO" id="GO:0046076">
    <property type="term" value="P:dTTP catabolic process"/>
    <property type="evidence" value="ECO:0007669"/>
    <property type="project" value="TreeGrafter"/>
</dbReference>
<dbReference type="InterPro" id="IPR004518">
    <property type="entry name" value="MazG-like_dom"/>
</dbReference>
<comment type="similarity">
    <text evidence="2">Belongs to the nucleoside triphosphate pyrophosphohydrolase family.</text>
</comment>
<dbReference type="FunFam" id="1.10.287.1080:FF:000003">
    <property type="entry name" value="Nucleoside triphosphate pyrophosphohydrolase"/>
    <property type="match status" value="1"/>
</dbReference>
<dbReference type="SUPFAM" id="SSF101386">
    <property type="entry name" value="all-alpha NTP pyrophosphatases"/>
    <property type="match status" value="2"/>
</dbReference>
<dbReference type="GO" id="GO:0046081">
    <property type="term" value="P:dUTP catabolic process"/>
    <property type="evidence" value="ECO:0007669"/>
    <property type="project" value="TreeGrafter"/>
</dbReference>
<feature type="domain" description="NTP pyrophosphohydrolase MazG-like" evidence="5">
    <location>
        <begin position="28"/>
        <end position="101"/>
    </location>
</feature>
<evidence type="ECO:0000313" key="6">
    <source>
        <dbReference type="EMBL" id="HHH12938.1"/>
    </source>
</evidence>
<dbReference type="Gene3D" id="1.10.287.1080">
    <property type="entry name" value="MazG-like"/>
    <property type="match status" value="2"/>
</dbReference>
<dbReference type="GO" id="GO:0006950">
    <property type="term" value="P:response to stress"/>
    <property type="evidence" value="ECO:0007669"/>
    <property type="project" value="UniProtKB-ARBA"/>
</dbReference>
<dbReference type="GO" id="GO:0046061">
    <property type="term" value="P:dATP catabolic process"/>
    <property type="evidence" value="ECO:0007669"/>
    <property type="project" value="TreeGrafter"/>
</dbReference>
<dbReference type="EC" id="3.6.1.8" evidence="3"/>
<evidence type="ECO:0000256" key="4">
    <source>
        <dbReference type="ARBA" id="ARBA00074799"/>
    </source>
</evidence>
<evidence type="ECO:0000256" key="3">
    <source>
        <dbReference type="ARBA" id="ARBA00066372"/>
    </source>
</evidence>
<proteinExistence type="inferred from homology"/>
<dbReference type="NCBIfam" id="NF007113">
    <property type="entry name" value="PRK09562.1"/>
    <property type="match status" value="1"/>
</dbReference>
<dbReference type="PANTHER" id="PTHR30522:SF0">
    <property type="entry name" value="NUCLEOSIDE TRIPHOSPHATE PYROPHOSPHOHYDROLASE"/>
    <property type="match status" value="1"/>
</dbReference>
<organism evidence="6">
    <name type="scientific">Thiolapillus brandeum</name>
    <dbReference type="NCBI Taxonomy" id="1076588"/>
    <lineage>
        <taxon>Bacteria</taxon>
        <taxon>Pseudomonadati</taxon>
        <taxon>Pseudomonadota</taxon>
        <taxon>Gammaproteobacteria</taxon>
        <taxon>Chromatiales</taxon>
        <taxon>Sedimenticolaceae</taxon>
        <taxon>Thiolapillus</taxon>
    </lineage>
</organism>
<dbReference type="FunFam" id="1.10.287.1080:FF:000001">
    <property type="entry name" value="Nucleoside triphosphate pyrophosphohydrolase"/>
    <property type="match status" value="1"/>
</dbReference>
<dbReference type="GO" id="GO:0046052">
    <property type="term" value="P:UTP catabolic process"/>
    <property type="evidence" value="ECO:0007669"/>
    <property type="project" value="TreeGrafter"/>
</dbReference>
<evidence type="ECO:0000259" key="5">
    <source>
        <dbReference type="Pfam" id="PF03819"/>
    </source>
</evidence>
<dbReference type="InterPro" id="IPR048015">
    <property type="entry name" value="NTP-PPase_MazG-like_N"/>
</dbReference>
<dbReference type="AlphaFoldDB" id="A0A7C5MUJ4"/>
<evidence type="ECO:0000256" key="1">
    <source>
        <dbReference type="ARBA" id="ARBA00052141"/>
    </source>
</evidence>
<dbReference type="GO" id="GO:0047693">
    <property type="term" value="F:ATP diphosphatase activity"/>
    <property type="evidence" value="ECO:0007669"/>
    <property type="project" value="UniProtKB-EC"/>
</dbReference>
<gene>
    <name evidence="6" type="ORF">ENJ98_01760</name>
</gene>
<dbReference type="GO" id="GO:0006203">
    <property type="term" value="P:dGTP catabolic process"/>
    <property type="evidence" value="ECO:0007669"/>
    <property type="project" value="TreeGrafter"/>
</dbReference>
<dbReference type="PANTHER" id="PTHR30522">
    <property type="entry name" value="NUCLEOSIDE TRIPHOSPHATE PYROPHOSPHOHYDROLASE"/>
    <property type="match status" value="1"/>
</dbReference>
<dbReference type="InterPro" id="IPR048011">
    <property type="entry name" value="NTP-PPase_MazG-like_C"/>
</dbReference>
<keyword evidence="6" id="KW-0378">Hydrolase</keyword>
<comment type="caution">
    <text evidence="6">The sequence shown here is derived from an EMBL/GenBank/DDBJ whole genome shotgun (WGS) entry which is preliminary data.</text>
</comment>
<sequence length="264" mass="30269">MPHRIEELLEIMRRLRDPETGCPWDRKQDFSTIAPYTVEEAYEVADAIEHGDLEELKGELGDLLFQVVFHARMAEEQGAFAFEDVVDAIVEKMLRRPPHVFGDVEAGDDEALREAWEAEKERERRRRGEPSSVLDGVARALPALVRADKLQKRAARVGFDWPDAETCLPKVEEELEELKEAMASGDRKGRVHEAGDLLFAVVNLVRLLGLDPEQVLRRANDRFELRFRTMEKQLAEAGTDPRGLDLDAWEEAWLRAKEEVKEIE</sequence>
<dbReference type="Pfam" id="PF01503">
    <property type="entry name" value="PRA-PH"/>
    <property type="match status" value="1"/>
</dbReference>
<evidence type="ECO:0000256" key="2">
    <source>
        <dbReference type="ARBA" id="ARBA00061115"/>
    </source>
</evidence>
<dbReference type="GO" id="GO:0046047">
    <property type="term" value="P:TTP catabolic process"/>
    <property type="evidence" value="ECO:0007669"/>
    <property type="project" value="TreeGrafter"/>
</dbReference>
<protein>
    <recommendedName>
        <fullName evidence="4">Nucleoside triphosphate pyrophosphohydrolase</fullName>
        <ecNumber evidence="3">3.6.1.8</ecNumber>
    </recommendedName>
</protein>
<name>A0A7C5MUJ4_9GAMM</name>
<comment type="catalytic activity">
    <reaction evidence="1">
        <text>ATP + H2O = AMP + diphosphate + H(+)</text>
        <dbReference type="Rhea" id="RHEA:14245"/>
        <dbReference type="ChEBI" id="CHEBI:15377"/>
        <dbReference type="ChEBI" id="CHEBI:15378"/>
        <dbReference type="ChEBI" id="CHEBI:30616"/>
        <dbReference type="ChEBI" id="CHEBI:33019"/>
        <dbReference type="ChEBI" id="CHEBI:456215"/>
        <dbReference type="EC" id="3.6.1.8"/>
    </reaction>
</comment>
<dbReference type="InterPro" id="IPR011551">
    <property type="entry name" value="NTP_PyrPHydrolase_MazG"/>
</dbReference>
<dbReference type="CDD" id="cd11528">
    <property type="entry name" value="NTP-PPase_MazG_Nterm"/>
    <property type="match status" value="1"/>
</dbReference>
<dbReference type="CDD" id="cd11529">
    <property type="entry name" value="NTP-PPase_MazG_Cterm"/>
    <property type="match status" value="1"/>
</dbReference>
<accession>A0A7C5MUJ4</accession>